<dbReference type="GO" id="GO:0015074">
    <property type="term" value="P:DNA integration"/>
    <property type="evidence" value="ECO:0007669"/>
    <property type="project" value="InterPro"/>
</dbReference>
<evidence type="ECO:0000259" key="1">
    <source>
        <dbReference type="Pfam" id="PF13333"/>
    </source>
</evidence>
<gene>
    <name evidence="2" type="ORF">AT705_03265</name>
</gene>
<protein>
    <recommendedName>
        <fullName evidence="1">Integrase catalytic domain-containing protein</fullName>
    </recommendedName>
</protein>
<dbReference type="SUPFAM" id="SSF53098">
    <property type="entry name" value="Ribonuclease H-like"/>
    <property type="match status" value="1"/>
</dbReference>
<reference evidence="2 3" key="1">
    <citation type="submission" date="2015-12" db="EMBL/GenBank/DDBJ databases">
        <title>Complete genome sequence of Pseudoalteromonas rubra SCSIO 6842, harboring a conjugative plasmid.</title>
        <authorList>
            <person name="Li B."/>
            <person name="Wang X."/>
        </authorList>
    </citation>
    <scope>NUCLEOTIDE SEQUENCE [LARGE SCALE GENOMIC DNA]</scope>
    <source>
        <strain evidence="2 3">SCSIO 6842</strain>
    </source>
</reference>
<dbReference type="Proteomes" id="UP000069015">
    <property type="component" value="Chromosome 1"/>
</dbReference>
<proteinExistence type="predicted"/>
<organism evidence="2 3">
    <name type="scientific">Pseudoalteromonas rubra</name>
    <dbReference type="NCBI Taxonomy" id="43658"/>
    <lineage>
        <taxon>Bacteria</taxon>
        <taxon>Pseudomonadati</taxon>
        <taxon>Pseudomonadota</taxon>
        <taxon>Gammaproteobacteria</taxon>
        <taxon>Alteromonadales</taxon>
        <taxon>Pseudoalteromonadaceae</taxon>
        <taxon>Pseudoalteromonas</taxon>
    </lineage>
</organism>
<dbReference type="InterPro" id="IPR012337">
    <property type="entry name" value="RNaseH-like_sf"/>
</dbReference>
<evidence type="ECO:0000313" key="2">
    <source>
        <dbReference type="EMBL" id="ALU42040.1"/>
    </source>
</evidence>
<dbReference type="Pfam" id="PF13333">
    <property type="entry name" value="rve_2"/>
    <property type="match status" value="1"/>
</dbReference>
<evidence type="ECO:0000313" key="3">
    <source>
        <dbReference type="Proteomes" id="UP000069015"/>
    </source>
</evidence>
<dbReference type="EMBL" id="CP013611">
    <property type="protein sequence ID" value="ALU42040.1"/>
    <property type="molecule type" value="Genomic_DNA"/>
</dbReference>
<feature type="domain" description="Integrase catalytic" evidence="1">
    <location>
        <begin position="43"/>
        <end position="83"/>
    </location>
</feature>
<sequence>MNDRVLPYFKLHELPLLRILTDRGNKYCGKVKHHDYQFYQVTFRKKLYSSLEKLQKDLDEWINYYNNDRTDQGKKCCGRTPIETLLDGQSLWAGKNLA</sequence>
<dbReference type="KEGG" id="prr:AT705_03265"/>
<accession>A0A0U3HMA4</accession>
<dbReference type="InterPro" id="IPR001584">
    <property type="entry name" value="Integrase_cat-core"/>
</dbReference>
<name>A0A0U3HMA4_9GAMM</name>
<dbReference type="AlphaFoldDB" id="A0A0U3HMA4"/>